<proteinExistence type="predicted"/>
<sequence>MSKIKTTTLYTLILPVIFLGLAAAFPGCKEPIAKEVELEFWGVFDDSDVFKPLIEEFNQVFPKTKIKYYKKTYQTYEKDLLEAMAGDRGPDVLMLHHTWLPRYEEKIWAAPSDLITLKELKENFVDVVYDDFVSDGYVSALPLSVDSLALFYNKDIFNSAGIPQPPASWEEFLVDVEKLTIKDERDNIIRAGATLGTARNINRSTDILSLLMLQSGAQMVNQEKTA</sequence>
<feature type="non-terminal residue" evidence="1">
    <location>
        <position position="226"/>
    </location>
</feature>
<dbReference type="PANTHER" id="PTHR43649">
    <property type="entry name" value="ARABINOSE-BINDING PROTEIN-RELATED"/>
    <property type="match status" value="1"/>
</dbReference>
<reference evidence="2" key="1">
    <citation type="submission" date="2017-09" db="EMBL/GenBank/DDBJ databases">
        <title>Depth-based differentiation of microbial function through sediment-hosted aquifers and enrichment of novel symbionts in the deep terrestrial subsurface.</title>
        <authorList>
            <person name="Probst A.J."/>
            <person name="Ladd B."/>
            <person name="Jarett J.K."/>
            <person name="Geller-Mcgrath D.E."/>
            <person name="Sieber C.M.K."/>
            <person name="Emerson J.B."/>
            <person name="Anantharaman K."/>
            <person name="Thomas B.C."/>
            <person name="Malmstrom R."/>
            <person name="Stieglmeier M."/>
            <person name="Klingl A."/>
            <person name="Woyke T."/>
            <person name="Ryan C.M."/>
            <person name="Banfield J.F."/>
        </authorList>
    </citation>
    <scope>NUCLEOTIDE SEQUENCE [LARGE SCALE GENOMIC DNA]</scope>
</reference>
<accession>A0A2M7BV55</accession>
<dbReference type="Proteomes" id="UP000229894">
    <property type="component" value="Unassembled WGS sequence"/>
</dbReference>
<dbReference type="PANTHER" id="PTHR43649:SF12">
    <property type="entry name" value="DIACETYLCHITOBIOSE BINDING PROTEIN DASA"/>
    <property type="match status" value="1"/>
</dbReference>
<evidence type="ECO:0008006" key="3">
    <source>
        <dbReference type="Google" id="ProtNLM"/>
    </source>
</evidence>
<evidence type="ECO:0000313" key="2">
    <source>
        <dbReference type="Proteomes" id="UP000229894"/>
    </source>
</evidence>
<organism evidence="1 2">
    <name type="scientific">Candidatus Portnoybacteria bacterium CG03_land_8_20_14_0_80_41_10</name>
    <dbReference type="NCBI Taxonomy" id="1974808"/>
    <lineage>
        <taxon>Bacteria</taxon>
        <taxon>Candidatus Portnoyibacteriota</taxon>
    </lineage>
</organism>
<dbReference type="Gene3D" id="3.40.190.10">
    <property type="entry name" value="Periplasmic binding protein-like II"/>
    <property type="match status" value="1"/>
</dbReference>
<dbReference type="Pfam" id="PF01547">
    <property type="entry name" value="SBP_bac_1"/>
    <property type="match status" value="1"/>
</dbReference>
<dbReference type="EMBL" id="PEUX01000012">
    <property type="protein sequence ID" value="PIV10429.1"/>
    <property type="molecule type" value="Genomic_DNA"/>
</dbReference>
<dbReference type="AlphaFoldDB" id="A0A2M7BV55"/>
<dbReference type="InterPro" id="IPR006059">
    <property type="entry name" value="SBP"/>
</dbReference>
<gene>
    <name evidence="1" type="ORF">COS49_00520</name>
</gene>
<protein>
    <recommendedName>
        <fullName evidence="3">ABC transporter substrate-binding protein</fullName>
    </recommendedName>
</protein>
<dbReference type="InterPro" id="IPR050490">
    <property type="entry name" value="Bact_solute-bd_prot1"/>
</dbReference>
<evidence type="ECO:0000313" key="1">
    <source>
        <dbReference type="EMBL" id="PIV10429.1"/>
    </source>
</evidence>
<name>A0A2M7BV55_9BACT</name>
<comment type="caution">
    <text evidence="1">The sequence shown here is derived from an EMBL/GenBank/DDBJ whole genome shotgun (WGS) entry which is preliminary data.</text>
</comment>
<dbReference type="SUPFAM" id="SSF53850">
    <property type="entry name" value="Periplasmic binding protein-like II"/>
    <property type="match status" value="1"/>
</dbReference>